<dbReference type="Gene3D" id="3.60.15.10">
    <property type="entry name" value="Ribonuclease Z/Hydroxyacylglutathione hydrolase-like"/>
    <property type="match status" value="1"/>
</dbReference>
<gene>
    <name evidence="2" type="ORF">BIT28_12190</name>
</gene>
<dbReference type="InterPro" id="IPR001279">
    <property type="entry name" value="Metallo-B-lactamas"/>
</dbReference>
<dbReference type="SUPFAM" id="SSF56281">
    <property type="entry name" value="Metallo-hydrolase/oxidoreductase"/>
    <property type="match status" value="1"/>
</dbReference>
<dbReference type="Pfam" id="PF00753">
    <property type="entry name" value="Lactamase_B"/>
    <property type="match status" value="1"/>
</dbReference>
<protein>
    <submittedName>
        <fullName evidence="2">Zn-dependent hydrolase</fullName>
    </submittedName>
</protein>
<dbReference type="Proteomes" id="UP000186905">
    <property type="component" value="Unassembled WGS sequence"/>
</dbReference>
<dbReference type="GO" id="GO:0016787">
    <property type="term" value="F:hydrolase activity"/>
    <property type="evidence" value="ECO:0007669"/>
    <property type="project" value="UniProtKB-KW"/>
</dbReference>
<keyword evidence="2" id="KW-0378">Hydrolase</keyword>
<keyword evidence="3" id="KW-1185">Reference proteome</keyword>
<dbReference type="SMART" id="SM00849">
    <property type="entry name" value="Lactamase_B"/>
    <property type="match status" value="1"/>
</dbReference>
<dbReference type="STRING" id="1903952.BIT28_12190"/>
<feature type="domain" description="Metallo-beta-lactamase" evidence="1">
    <location>
        <begin position="10"/>
        <end position="209"/>
    </location>
</feature>
<proteinExistence type="predicted"/>
<reference evidence="2 3" key="1">
    <citation type="submission" date="2016-09" db="EMBL/GenBank/DDBJ databases">
        <title>Photobacterium proteolyticum sp. nov. a protease producing bacterium isolated from ocean sediments of Laizhou Bay.</title>
        <authorList>
            <person name="Li Y."/>
        </authorList>
    </citation>
    <scope>NUCLEOTIDE SEQUENCE [LARGE SCALE GENOMIC DNA]</scope>
    <source>
        <strain evidence="2 3">13-12</strain>
    </source>
</reference>
<organism evidence="2 3">
    <name type="scientific">Photobacterium proteolyticum</name>
    <dbReference type="NCBI Taxonomy" id="1903952"/>
    <lineage>
        <taxon>Bacteria</taxon>
        <taxon>Pseudomonadati</taxon>
        <taxon>Pseudomonadota</taxon>
        <taxon>Gammaproteobacteria</taxon>
        <taxon>Vibrionales</taxon>
        <taxon>Vibrionaceae</taxon>
        <taxon>Photobacterium</taxon>
    </lineage>
</organism>
<dbReference type="RefSeq" id="WP_075767361.1">
    <property type="nucleotide sequence ID" value="NZ_MJIL01000094.1"/>
</dbReference>
<dbReference type="InterPro" id="IPR036866">
    <property type="entry name" value="RibonucZ/Hydroxyglut_hydro"/>
</dbReference>
<name>A0A1Q9GBI4_9GAMM</name>
<dbReference type="AlphaFoldDB" id="A0A1Q9GBI4"/>
<sequence length="250" mass="28792">MKLHKLEGYIQSIYLVEYQDKLLLLDGCSRADIHLIKHFIVGKLHRPLSDLKLVVVTHMHPDHAGAANTLRDLTGCKIAAANVSGQWYAGIDGKLMHFTDMLLAKWVAKRMRKPRRNIWYSCWLEPDYRLDDGEPLPGFPEWVALFTQGHTDRDLSLHHLPTNCIYVADLMVKVKGRFIPPFPVFYPNRYRNSIKKVIDLAPSSIILAHGGEVYPTEQEFHYLLERAPTVPMTHWRSVKSKFKKALRKAA</sequence>
<dbReference type="PANTHER" id="PTHR42951">
    <property type="entry name" value="METALLO-BETA-LACTAMASE DOMAIN-CONTAINING"/>
    <property type="match status" value="1"/>
</dbReference>
<comment type="caution">
    <text evidence="2">The sequence shown here is derived from an EMBL/GenBank/DDBJ whole genome shotgun (WGS) entry which is preliminary data.</text>
</comment>
<dbReference type="EMBL" id="MJIL01000094">
    <property type="protein sequence ID" value="OLQ71707.1"/>
    <property type="molecule type" value="Genomic_DNA"/>
</dbReference>
<evidence type="ECO:0000313" key="3">
    <source>
        <dbReference type="Proteomes" id="UP000186905"/>
    </source>
</evidence>
<evidence type="ECO:0000313" key="2">
    <source>
        <dbReference type="EMBL" id="OLQ71707.1"/>
    </source>
</evidence>
<dbReference type="OrthoDB" id="9802991at2"/>
<dbReference type="InterPro" id="IPR050855">
    <property type="entry name" value="NDM-1-like"/>
</dbReference>
<accession>A0A1Q9GBI4</accession>
<evidence type="ECO:0000259" key="1">
    <source>
        <dbReference type="SMART" id="SM00849"/>
    </source>
</evidence>